<organism evidence="3 4">
    <name type="scientific">Strongyloides papillosus</name>
    <name type="common">Intestinal threadworm</name>
    <dbReference type="NCBI Taxonomy" id="174720"/>
    <lineage>
        <taxon>Eukaryota</taxon>
        <taxon>Metazoa</taxon>
        <taxon>Ecdysozoa</taxon>
        <taxon>Nematoda</taxon>
        <taxon>Chromadorea</taxon>
        <taxon>Rhabditida</taxon>
        <taxon>Tylenchina</taxon>
        <taxon>Panagrolaimomorpha</taxon>
        <taxon>Strongyloidoidea</taxon>
        <taxon>Strongyloididae</taxon>
        <taxon>Strongyloides</taxon>
    </lineage>
</organism>
<dbReference type="PROSITE" id="PS50879">
    <property type="entry name" value="RNASE_H_1"/>
    <property type="match status" value="1"/>
</dbReference>
<dbReference type="PANTHER" id="PTHR37984:SF5">
    <property type="entry name" value="PROTEIN NYNRIN-LIKE"/>
    <property type="match status" value="1"/>
</dbReference>
<evidence type="ECO:0000313" key="3">
    <source>
        <dbReference type="Proteomes" id="UP000046392"/>
    </source>
</evidence>
<dbReference type="PANTHER" id="PTHR37984">
    <property type="entry name" value="PROTEIN CBG26694"/>
    <property type="match status" value="1"/>
</dbReference>
<dbReference type="Pfam" id="PF00665">
    <property type="entry name" value="rve"/>
    <property type="match status" value="1"/>
</dbReference>
<dbReference type="Gene3D" id="3.30.420.10">
    <property type="entry name" value="Ribonuclease H-like superfamily/Ribonuclease H"/>
    <property type="match status" value="3"/>
</dbReference>
<feature type="domain" description="RNase H type-1" evidence="1">
    <location>
        <begin position="230"/>
        <end position="412"/>
    </location>
</feature>
<dbReference type="GO" id="GO:0015074">
    <property type="term" value="P:DNA integration"/>
    <property type="evidence" value="ECO:0007669"/>
    <property type="project" value="InterPro"/>
</dbReference>
<keyword evidence="3" id="KW-1185">Reference proteome</keyword>
<dbReference type="GO" id="GO:0004523">
    <property type="term" value="F:RNA-DNA hybrid ribonuclease activity"/>
    <property type="evidence" value="ECO:0007669"/>
    <property type="project" value="InterPro"/>
</dbReference>
<feature type="domain" description="Integrase catalytic" evidence="2">
    <location>
        <begin position="1"/>
        <end position="137"/>
    </location>
</feature>
<dbReference type="InterPro" id="IPR036397">
    <property type="entry name" value="RNaseH_sf"/>
</dbReference>
<dbReference type="WBParaSite" id="SPAL_0000105900.1">
    <property type="protein sequence ID" value="SPAL_0000105900.1"/>
    <property type="gene ID" value="SPAL_0000105900"/>
</dbReference>
<dbReference type="Proteomes" id="UP000046392">
    <property type="component" value="Unplaced"/>
</dbReference>
<protein>
    <submittedName>
        <fullName evidence="4">Ribonuclease H</fullName>
    </submittedName>
</protein>
<name>A0A0N5B4Q9_STREA</name>
<dbReference type="InterPro" id="IPR012337">
    <property type="entry name" value="RNaseH-like_sf"/>
</dbReference>
<dbReference type="InterPro" id="IPR002156">
    <property type="entry name" value="RNaseH_domain"/>
</dbReference>
<reference evidence="4" key="1">
    <citation type="submission" date="2017-02" db="UniProtKB">
        <authorList>
            <consortium name="WormBaseParasite"/>
        </authorList>
    </citation>
    <scope>IDENTIFICATION</scope>
</reference>
<dbReference type="Pfam" id="PF00075">
    <property type="entry name" value="RNase_H"/>
    <property type="match status" value="2"/>
</dbReference>
<dbReference type="AlphaFoldDB" id="A0A0N5B4Q9"/>
<evidence type="ECO:0000259" key="1">
    <source>
        <dbReference type="PROSITE" id="PS50879"/>
    </source>
</evidence>
<dbReference type="SUPFAM" id="SSF53098">
    <property type="entry name" value="Ribonuclease H-like"/>
    <property type="match status" value="3"/>
</dbReference>
<dbReference type="GO" id="GO:0003676">
    <property type="term" value="F:nucleic acid binding"/>
    <property type="evidence" value="ECO:0007669"/>
    <property type="project" value="InterPro"/>
</dbReference>
<evidence type="ECO:0000259" key="2">
    <source>
        <dbReference type="PROSITE" id="PS50994"/>
    </source>
</evidence>
<sequence>MLMFVFTDTYSGAIIMKILRNKSAQSIVETLMSIFAYFGVWQVMISDNEWCFQNSCVDEFLESYGVLRVYIPIYSPVTNGSAERTVQSVKKTVKKLLEEGVNRRYLEFEVFKRLNHSKPDCLTKFYETPKEKREWNSEWVILERTDVYDKRTNKPGEKSVKGVLVAKNGERLLVTIAEEMDLNDDHQDGKEDDSLVTNVLEITDQMDQDDAMNSEALESMSGTELKEAFVRYENVIAVDGSIYEGSGLGAYGRLDGMELAMQKRNGLRGAMTAPRAEVEAYLMVLRVLADGASDDETRGKTLIISDCSYVTNAVTRGWMNQWILTGKNSSRGKTLIISDCSYVTNAVTRGWMNQWILTGKNSSNQPCTHLNQWKEIQSFLVKLGENVTTKHVPGHTYQFHDCADKLARGDEELADLNNVWKDLGTRPSKIHPESSANVVLSP</sequence>
<dbReference type="PROSITE" id="PS50994">
    <property type="entry name" value="INTEGRASE"/>
    <property type="match status" value="1"/>
</dbReference>
<proteinExistence type="predicted"/>
<accession>A0A0N5B4Q9</accession>
<dbReference type="InterPro" id="IPR001584">
    <property type="entry name" value="Integrase_cat-core"/>
</dbReference>
<evidence type="ECO:0000313" key="4">
    <source>
        <dbReference type="WBParaSite" id="SPAL_0000105900.1"/>
    </source>
</evidence>
<dbReference type="STRING" id="174720.A0A0N5B4Q9"/>
<dbReference type="InterPro" id="IPR050951">
    <property type="entry name" value="Retrovirus_Pol_polyprotein"/>
</dbReference>